<reference evidence="1 2" key="1">
    <citation type="journal article" date="2023" name="bioRxiv">
        <title>An intranuclear bacterial parasite of deep-sea mussels expresses apoptosis inhibitors acquired from its host.</title>
        <authorList>
            <person name="Gonzalez Porras M.A."/>
            <person name="Assie A."/>
            <person name="Tietjen M."/>
            <person name="Violette M."/>
            <person name="Kleiner M."/>
            <person name="Gruber-Vodicka H."/>
            <person name="Dubilier N."/>
            <person name="Leisch N."/>
        </authorList>
    </citation>
    <scope>NUCLEOTIDE SEQUENCE [LARGE SCALE GENOMIC DNA]</scope>
    <source>
        <strain evidence="1">IAP13</strain>
    </source>
</reference>
<keyword evidence="2" id="KW-1185">Reference proteome</keyword>
<evidence type="ECO:0000313" key="2">
    <source>
        <dbReference type="Proteomes" id="UP001178148"/>
    </source>
</evidence>
<organism evidence="1 2">
    <name type="scientific">Candidatus Endonucleibacter bathymodioli</name>
    <dbReference type="NCBI Taxonomy" id="539814"/>
    <lineage>
        <taxon>Bacteria</taxon>
        <taxon>Pseudomonadati</taxon>
        <taxon>Pseudomonadota</taxon>
        <taxon>Gammaproteobacteria</taxon>
        <taxon>Oceanospirillales</taxon>
        <taxon>Endozoicomonadaceae</taxon>
        <taxon>Candidatus Endonucleibacter</taxon>
    </lineage>
</organism>
<gene>
    <name evidence="1" type="ORF">QS748_09095</name>
</gene>
<comment type="caution">
    <text evidence="1">The sequence shown here is derived from an EMBL/GenBank/DDBJ whole genome shotgun (WGS) entry which is preliminary data.</text>
</comment>
<protein>
    <submittedName>
        <fullName evidence="1">Uncharacterized protein</fullName>
    </submittedName>
</protein>
<evidence type="ECO:0000313" key="1">
    <source>
        <dbReference type="EMBL" id="MDP0589324.1"/>
    </source>
</evidence>
<name>A0AA90NRN3_9GAMM</name>
<proteinExistence type="predicted"/>
<dbReference type="Proteomes" id="UP001178148">
    <property type="component" value="Unassembled WGS sequence"/>
</dbReference>
<accession>A0AA90NRN3</accession>
<dbReference type="EMBL" id="JASXSV010000012">
    <property type="protein sequence ID" value="MDP0589324.1"/>
    <property type="molecule type" value="Genomic_DNA"/>
</dbReference>
<dbReference type="AlphaFoldDB" id="A0AA90NRN3"/>
<sequence length="52" mass="6022">MIGLTFSRTLLINSFDLSVIIIEKEYALNVHVGGRNEQREQSEFSMKIIHDQ</sequence>